<evidence type="ECO:0000313" key="3">
    <source>
        <dbReference type="Proteomes" id="UP000000466"/>
    </source>
</evidence>
<keyword evidence="1" id="KW-0472">Membrane</keyword>
<gene>
    <name evidence="2" type="ordered locus">M5M_10310</name>
</gene>
<dbReference type="PIRSF" id="PIRSF011443">
    <property type="entry name" value="YgjV"/>
    <property type="match status" value="1"/>
</dbReference>
<dbReference type="STRING" id="1117647.M5M_10310"/>
<keyword evidence="1" id="KW-0812">Transmembrane</keyword>
<evidence type="ECO:0000313" key="2">
    <source>
        <dbReference type="EMBL" id="AFU99243.1"/>
    </source>
</evidence>
<feature type="transmembrane region" description="Helical" evidence="1">
    <location>
        <begin position="95"/>
        <end position="111"/>
    </location>
</feature>
<dbReference type="InterPro" id="IPR019629">
    <property type="entry name" value="Uncharacterised_HI1736/YgjV"/>
</dbReference>
<dbReference type="HOGENOM" id="CLU_107941_2_0_6"/>
<evidence type="ECO:0000256" key="1">
    <source>
        <dbReference type="SAM" id="Phobius"/>
    </source>
</evidence>
<keyword evidence="1" id="KW-1133">Transmembrane helix</keyword>
<dbReference type="KEGG" id="saga:M5M_10310"/>
<protein>
    <submittedName>
        <fullName evidence="2">Uncharacterized protein</fullName>
    </submittedName>
</protein>
<proteinExistence type="predicted"/>
<accession>K4KMD8</accession>
<dbReference type="OrthoDB" id="7858522at2"/>
<dbReference type="AlphaFoldDB" id="K4KMD8"/>
<organism evidence="2 3">
    <name type="scientific">Simiduia agarivorans (strain DSM 21679 / JCM 13881 / BCRC 17597 / SA1)</name>
    <dbReference type="NCBI Taxonomy" id="1117647"/>
    <lineage>
        <taxon>Bacteria</taxon>
        <taxon>Pseudomonadati</taxon>
        <taxon>Pseudomonadota</taxon>
        <taxon>Gammaproteobacteria</taxon>
        <taxon>Cellvibrionales</taxon>
        <taxon>Cellvibrionaceae</taxon>
        <taxon>Simiduia</taxon>
    </lineage>
</organism>
<dbReference type="InterPro" id="IPR026267">
    <property type="entry name" value="YgjV"/>
</dbReference>
<keyword evidence="3" id="KW-1185">Reference proteome</keyword>
<dbReference type="EMBL" id="CP003746">
    <property type="protein sequence ID" value="AFU99243.1"/>
    <property type="molecule type" value="Genomic_DNA"/>
</dbReference>
<dbReference type="RefSeq" id="WP_015047407.1">
    <property type="nucleotide sequence ID" value="NC_018868.3"/>
</dbReference>
<dbReference type="eggNOG" id="ENOG502ZBTK">
    <property type="taxonomic scope" value="Bacteria"/>
</dbReference>
<sequence>MIWLGQLLGLFTFALGIACFYQRDDRKLKLTMLVMNLNNVPHFWLLGAETAALGSALSVLRTGLALRFRGLPLAFGFMGITLALGVPLIQSPHHWLALVGSCIGSYALFCLQGIAMRVAFLLGALFWLGNNIAAGSIGGILLELTLICVNLRTIVRIQNTTPNKQSPEKQLQAGQRV</sequence>
<reference evidence="2 3" key="1">
    <citation type="journal article" date="2013" name="Genome Announc.">
        <title>Complete genome sequence of Simiduia agarivorans SA1(T), a marine bacterium able to degrade a variety of polysaccharides.</title>
        <authorList>
            <person name="Lin S.Y."/>
            <person name="Shieh W.Y."/>
            <person name="Chen J.S."/>
            <person name="Tang S.L."/>
        </authorList>
    </citation>
    <scope>NUCLEOTIDE SEQUENCE [LARGE SCALE GENOMIC DNA]</scope>
    <source>
        <strain evidence="3">DSM 21679 / JCM 13881 / BCRC 17597 / SA1</strain>
    </source>
</reference>
<dbReference type="Proteomes" id="UP000000466">
    <property type="component" value="Chromosome"/>
</dbReference>
<feature type="transmembrane region" description="Helical" evidence="1">
    <location>
        <begin position="42"/>
        <end position="60"/>
    </location>
</feature>
<name>K4KMD8_SIMAS</name>
<dbReference type="Pfam" id="PF10688">
    <property type="entry name" value="Imp-YgjV"/>
    <property type="match status" value="1"/>
</dbReference>
<feature type="transmembrane region" description="Helical" evidence="1">
    <location>
        <begin position="72"/>
        <end position="89"/>
    </location>
</feature>